<evidence type="ECO:0000313" key="2">
    <source>
        <dbReference type="Proteomes" id="UP000029736"/>
    </source>
</evidence>
<organism evidence="1 2">
    <name type="scientific">Phaeodactylibacter xiamenensis</name>
    <dbReference type="NCBI Taxonomy" id="1524460"/>
    <lineage>
        <taxon>Bacteria</taxon>
        <taxon>Pseudomonadati</taxon>
        <taxon>Bacteroidota</taxon>
        <taxon>Saprospiria</taxon>
        <taxon>Saprospirales</taxon>
        <taxon>Haliscomenobacteraceae</taxon>
        <taxon>Phaeodactylibacter</taxon>
    </lineage>
</organism>
<dbReference type="OrthoDB" id="5417901at2"/>
<dbReference type="Proteomes" id="UP000029736">
    <property type="component" value="Unassembled WGS sequence"/>
</dbReference>
<reference evidence="1 2" key="1">
    <citation type="journal article" date="2014" name="Int. J. Syst. Evol. Microbiol.">
        <title>Phaeodactylibacter xiamenensis gen. nov., sp. nov., a member of the family Saprospiraceae isolated from the marine alga Phaeodactylum tricornutum.</title>
        <authorList>
            <person name="Chen Z.Jr."/>
            <person name="Lei X."/>
            <person name="Lai Q."/>
            <person name="Li Y."/>
            <person name="Zhang B."/>
            <person name="Zhang J."/>
            <person name="Zhang H."/>
            <person name="Yang L."/>
            <person name="Zheng W."/>
            <person name="Tian Y."/>
            <person name="Yu Z."/>
            <person name="Xu H.Jr."/>
            <person name="Zheng T."/>
        </authorList>
    </citation>
    <scope>NUCLEOTIDE SEQUENCE [LARGE SCALE GENOMIC DNA]</scope>
    <source>
        <strain evidence="1 2">KD52</strain>
    </source>
</reference>
<sequence>MDYHVVKYTGPFGFIKPWTAVRDGETFSQQFLTPSIVEGMEKKLFPELLSEQGIFKIKRHRLAYNGLARQMEVIQGADYETKKIKGQKAKVKMRRQQGILFRSVLLNPILYLAFESLPDAEIAAQQHLCLCRNEDLVYPTDLQSMPEAEFEELVGFELQFGEHLDEAFLVGYNRYHQAVPMYGRLEIIGDASQFHDYA</sequence>
<keyword evidence="2" id="KW-1185">Reference proteome</keyword>
<comment type="caution">
    <text evidence="1">The sequence shown here is derived from an EMBL/GenBank/DDBJ whole genome shotgun (WGS) entry which is preliminary data.</text>
</comment>
<evidence type="ECO:0000313" key="1">
    <source>
        <dbReference type="EMBL" id="KGE86939.1"/>
    </source>
</evidence>
<gene>
    <name evidence="1" type="ORF">IX84_18000</name>
</gene>
<accession>A0A098S3L1</accession>
<dbReference type="RefSeq" id="WP_044223517.1">
    <property type="nucleotide sequence ID" value="NZ_JBKAGJ010000009.1"/>
</dbReference>
<dbReference type="AlphaFoldDB" id="A0A098S3L1"/>
<name>A0A098S3L1_9BACT</name>
<proteinExistence type="predicted"/>
<dbReference type="EMBL" id="JPOS01000039">
    <property type="protein sequence ID" value="KGE86939.1"/>
    <property type="molecule type" value="Genomic_DNA"/>
</dbReference>
<protein>
    <submittedName>
        <fullName evidence="1">Uncharacterized protein</fullName>
    </submittedName>
</protein>